<reference evidence="13 14" key="1">
    <citation type="submission" date="2016-10" db="EMBL/GenBank/DDBJ databases">
        <authorList>
            <person name="de Groot N.N."/>
        </authorList>
    </citation>
    <scope>NUCLEOTIDE SEQUENCE [LARGE SCALE GENOMIC DNA]</scope>
    <source>
        <strain evidence="13 14">CGMCC 1.5012</strain>
    </source>
</reference>
<dbReference type="SUPFAM" id="SSF143631">
    <property type="entry name" value="ApbE-like"/>
    <property type="match status" value="1"/>
</dbReference>
<name>A0A1H0AWU1_9FIRM</name>
<evidence type="ECO:0000256" key="9">
    <source>
        <dbReference type="ARBA" id="ARBA00048540"/>
    </source>
</evidence>
<sequence>MKTTNLKNIKINLKMLTIIGSVLLLLVTGVSFYLYYQSPKLFSSSGFAMSTYIDQQIYSKNTSVANKVISNAMTTLKSYEDRLSMYTIGSEISKINDNAGVSAVKVSEHTFSLIKRAVGYCEMSGGLFDITIAPVTKAWGVNSDNPRVPSQSELNALKKLINYKDIVLDEAAQTVMLKNKGQAIDLGAVAKGEACNVLRELYKSNGITTALLSIGGNIMVIGEKPNGKDYVIGVRDPRGTQNDAIGTVKLTNTTFSTSGDYERFFEKDGKYYHHIMDPKTAAPAETDLMSVTIISPDGAYADFLSTYLFLLGRDKALKKMDELSVGVIAVDKEYNVYLSESVKPIFSPAKNTRYTYHLTPETKVTD</sequence>
<keyword evidence="3 10" id="KW-0285">Flavoprotein</keyword>
<proteinExistence type="inferred from homology"/>
<evidence type="ECO:0000256" key="6">
    <source>
        <dbReference type="ARBA" id="ARBA00022827"/>
    </source>
</evidence>
<dbReference type="Proteomes" id="UP000199182">
    <property type="component" value="Unassembled WGS sequence"/>
</dbReference>
<comment type="cofactor">
    <cofactor evidence="11">
        <name>Mg(2+)</name>
        <dbReference type="ChEBI" id="CHEBI:18420"/>
    </cofactor>
    <cofactor evidence="11">
        <name>Mn(2+)</name>
        <dbReference type="ChEBI" id="CHEBI:29035"/>
    </cofactor>
    <text evidence="11">Magnesium. Can also use manganese.</text>
</comment>
<evidence type="ECO:0000256" key="1">
    <source>
        <dbReference type="ARBA" id="ARBA00011955"/>
    </source>
</evidence>
<organism evidence="13 14">
    <name type="scientific">Acetanaerobacterium elongatum</name>
    <dbReference type="NCBI Taxonomy" id="258515"/>
    <lineage>
        <taxon>Bacteria</taxon>
        <taxon>Bacillati</taxon>
        <taxon>Bacillota</taxon>
        <taxon>Clostridia</taxon>
        <taxon>Eubacteriales</taxon>
        <taxon>Oscillospiraceae</taxon>
        <taxon>Acetanaerobacterium</taxon>
    </lineage>
</organism>
<keyword evidence="13" id="KW-0449">Lipoprotein</keyword>
<comment type="similarity">
    <text evidence="10">Belongs to the ApbE family.</text>
</comment>
<dbReference type="STRING" id="258515.SAMN05192585_11764"/>
<evidence type="ECO:0000256" key="4">
    <source>
        <dbReference type="ARBA" id="ARBA00022679"/>
    </source>
</evidence>
<dbReference type="GO" id="GO:0046872">
    <property type="term" value="F:metal ion binding"/>
    <property type="evidence" value="ECO:0007669"/>
    <property type="project" value="UniProtKB-UniRule"/>
</dbReference>
<dbReference type="AlphaFoldDB" id="A0A1H0AWU1"/>
<evidence type="ECO:0000256" key="3">
    <source>
        <dbReference type="ARBA" id="ARBA00022630"/>
    </source>
</evidence>
<evidence type="ECO:0000256" key="11">
    <source>
        <dbReference type="PIRSR" id="PIRSR006268-2"/>
    </source>
</evidence>
<dbReference type="EMBL" id="FNID01000017">
    <property type="protein sequence ID" value="SDN37676.1"/>
    <property type="molecule type" value="Genomic_DNA"/>
</dbReference>
<dbReference type="PANTHER" id="PTHR30040">
    <property type="entry name" value="THIAMINE BIOSYNTHESIS LIPOPROTEIN APBE"/>
    <property type="match status" value="1"/>
</dbReference>
<dbReference type="Pfam" id="PF02424">
    <property type="entry name" value="ApbE"/>
    <property type="match status" value="1"/>
</dbReference>
<evidence type="ECO:0000256" key="7">
    <source>
        <dbReference type="ARBA" id="ARBA00022842"/>
    </source>
</evidence>
<evidence type="ECO:0000256" key="2">
    <source>
        <dbReference type="ARBA" id="ARBA00016337"/>
    </source>
</evidence>
<dbReference type="GO" id="GO:0016740">
    <property type="term" value="F:transferase activity"/>
    <property type="evidence" value="ECO:0007669"/>
    <property type="project" value="UniProtKB-UniRule"/>
</dbReference>
<gene>
    <name evidence="13" type="ORF">SAMN05192585_11764</name>
</gene>
<evidence type="ECO:0000256" key="10">
    <source>
        <dbReference type="PIRNR" id="PIRNR006268"/>
    </source>
</evidence>
<evidence type="ECO:0000256" key="8">
    <source>
        <dbReference type="ARBA" id="ARBA00031306"/>
    </source>
</evidence>
<evidence type="ECO:0000313" key="13">
    <source>
        <dbReference type="EMBL" id="SDN37676.1"/>
    </source>
</evidence>
<dbReference type="PANTHER" id="PTHR30040:SF2">
    <property type="entry name" value="FAD:PROTEIN FMN TRANSFERASE"/>
    <property type="match status" value="1"/>
</dbReference>
<keyword evidence="12" id="KW-0812">Transmembrane</keyword>
<dbReference type="InterPro" id="IPR024932">
    <property type="entry name" value="ApbE"/>
</dbReference>
<protein>
    <recommendedName>
        <fullName evidence="2 10">FAD:protein FMN transferase</fullName>
        <ecNumber evidence="1 10">2.7.1.180</ecNumber>
    </recommendedName>
    <alternativeName>
        <fullName evidence="8 10">Flavin transferase</fullName>
    </alternativeName>
</protein>
<evidence type="ECO:0000256" key="12">
    <source>
        <dbReference type="SAM" id="Phobius"/>
    </source>
</evidence>
<feature type="binding site" evidence="11">
    <location>
        <position position="306"/>
    </location>
    <ligand>
        <name>Mg(2+)</name>
        <dbReference type="ChEBI" id="CHEBI:18420"/>
    </ligand>
</feature>
<feature type="transmembrane region" description="Helical" evidence="12">
    <location>
        <begin position="12"/>
        <end position="36"/>
    </location>
</feature>
<evidence type="ECO:0000256" key="5">
    <source>
        <dbReference type="ARBA" id="ARBA00022723"/>
    </source>
</evidence>
<keyword evidence="12" id="KW-0472">Membrane</keyword>
<feature type="binding site" evidence="11">
    <location>
        <position position="188"/>
    </location>
    <ligand>
        <name>Mg(2+)</name>
        <dbReference type="ChEBI" id="CHEBI:18420"/>
    </ligand>
</feature>
<accession>A0A1H0AWU1</accession>
<dbReference type="PIRSF" id="PIRSF006268">
    <property type="entry name" value="ApbE"/>
    <property type="match status" value="1"/>
</dbReference>
<keyword evidence="12" id="KW-1133">Transmembrane helix</keyword>
<keyword evidence="7 10" id="KW-0460">Magnesium</keyword>
<comment type="catalytic activity">
    <reaction evidence="9 10">
        <text>L-threonyl-[protein] + FAD = FMN-L-threonyl-[protein] + AMP + H(+)</text>
        <dbReference type="Rhea" id="RHEA:36847"/>
        <dbReference type="Rhea" id="RHEA-COMP:11060"/>
        <dbReference type="Rhea" id="RHEA-COMP:11061"/>
        <dbReference type="ChEBI" id="CHEBI:15378"/>
        <dbReference type="ChEBI" id="CHEBI:30013"/>
        <dbReference type="ChEBI" id="CHEBI:57692"/>
        <dbReference type="ChEBI" id="CHEBI:74257"/>
        <dbReference type="ChEBI" id="CHEBI:456215"/>
        <dbReference type="EC" id="2.7.1.180"/>
    </reaction>
</comment>
<keyword evidence="14" id="KW-1185">Reference proteome</keyword>
<dbReference type="Gene3D" id="3.10.520.10">
    <property type="entry name" value="ApbE-like domains"/>
    <property type="match status" value="1"/>
</dbReference>
<keyword evidence="6 10" id="KW-0274">FAD</keyword>
<evidence type="ECO:0000313" key="14">
    <source>
        <dbReference type="Proteomes" id="UP000199182"/>
    </source>
</evidence>
<keyword evidence="5 10" id="KW-0479">Metal-binding</keyword>
<dbReference type="InterPro" id="IPR003374">
    <property type="entry name" value="ApbE-like_sf"/>
</dbReference>
<dbReference type="EC" id="2.7.1.180" evidence="1 10"/>
<feature type="binding site" evidence="11">
    <location>
        <position position="302"/>
    </location>
    <ligand>
        <name>Mg(2+)</name>
        <dbReference type="ChEBI" id="CHEBI:18420"/>
    </ligand>
</feature>
<keyword evidence="4 10" id="KW-0808">Transferase</keyword>